<keyword evidence="2" id="KW-1185">Reference proteome</keyword>
<dbReference type="EMBL" id="AP025739">
    <property type="protein sequence ID" value="BDI31575.1"/>
    <property type="molecule type" value="Genomic_DNA"/>
</dbReference>
<gene>
    <name evidence="1" type="ORF">CCAX7_36260</name>
</gene>
<reference evidence="1 2" key="1">
    <citation type="journal article" date="2019" name="Int. J. Syst. Evol. Microbiol.">
        <title>Capsulimonas corticalis gen. nov., sp. nov., an aerobic capsulated bacterium, of a novel bacterial order, Capsulimonadales ord. nov., of the class Armatimonadia of the phylum Armatimonadetes.</title>
        <authorList>
            <person name="Li J."/>
            <person name="Kudo C."/>
            <person name="Tonouchi A."/>
        </authorList>
    </citation>
    <scope>NUCLEOTIDE SEQUENCE [LARGE SCALE GENOMIC DNA]</scope>
    <source>
        <strain evidence="1 2">AX-7</strain>
    </source>
</reference>
<sequence>MWAIATARGAETIFSPFSIAIKAEQSLAALDAHPVAIAPERGRREQEAGRARKIDRTKYFHDFPSHVKRQVEEHTEDSDDCDLQRCIFDKRTNAARKACEKNQ</sequence>
<name>A0A9N7L8N2_9BACT</name>
<dbReference type="Proteomes" id="UP000287394">
    <property type="component" value="Chromosome"/>
</dbReference>
<dbReference type="AlphaFoldDB" id="A0A9N7L8N2"/>
<organism evidence="1 2">
    <name type="scientific">Capsulimonas corticalis</name>
    <dbReference type="NCBI Taxonomy" id="2219043"/>
    <lineage>
        <taxon>Bacteria</taxon>
        <taxon>Bacillati</taxon>
        <taxon>Armatimonadota</taxon>
        <taxon>Armatimonadia</taxon>
        <taxon>Capsulimonadales</taxon>
        <taxon>Capsulimonadaceae</taxon>
        <taxon>Capsulimonas</taxon>
    </lineage>
</organism>
<evidence type="ECO:0000313" key="2">
    <source>
        <dbReference type="Proteomes" id="UP000287394"/>
    </source>
</evidence>
<protein>
    <submittedName>
        <fullName evidence="1">Uncharacterized protein</fullName>
    </submittedName>
</protein>
<dbReference type="KEGG" id="ccot:CCAX7_36260"/>
<accession>A0A9N7L8N2</accession>
<proteinExistence type="predicted"/>
<evidence type="ECO:0000313" key="1">
    <source>
        <dbReference type="EMBL" id="BDI31575.1"/>
    </source>
</evidence>